<protein>
    <submittedName>
        <fullName evidence="2">Uncharacterized protein</fullName>
    </submittedName>
</protein>
<accession>A0A5B8MFT0</accession>
<keyword evidence="3" id="KW-1185">Reference proteome</keyword>
<evidence type="ECO:0000256" key="1">
    <source>
        <dbReference type="SAM" id="SignalP"/>
    </source>
</evidence>
<evidence type="ECO:0000313" key="2">
    <source>
        <dbReference type="EMBL" id="QDZ19259.1"/>
    </source>
</evidence>
<reference evidence="2 3" key="1">
    <citation type="submission" date="2018-07" db="EMBL/GenBank/DDBJ databases">
        <title>The complete nuclear genome of the prasinophyte Chloropicon primus (CCMP1205).</title>
        <authorList>
            <person name="Pombert J.-F."/>
            <person name="Otis C."/>
            <person name="Turmel M."/>
            <person name="Lemieux C."/>
        </authorList>
    </citation>
    <scope>NUCLEOTIDE SEQUENCE [LARGE SCALE GENOMIC DNA]</scope>
    <source>
        <strain evidence="2 3">CCMP1205</strain>
    </source>
</reference>
<evidence type="ECO:0000313" key="3">
    <source>
        <dbReference type="Proteomes" id="UP000316726"/>
    </source>
</evidence>
<dbReference type="Proteomes" id="UP000316726">
    <property type="component" value="Chromosome 2"/>
</dbReference>
<dbReference type="AlphaFoldDB" id="A0A5B8MFT0"/>
<feature type="chain" id="PRO_5022764534" evidence="1">
    <location>
        <begin position="31"/>
        <end position="99"/>
    </location>
</feature>
<name>A0A5B8MFT0_9CHLO</name>
<sequence>MSRFHARARELAALALLAALIAMLPGGSSGESHGPLRRRTLQSSFTREKKLEWFRLADLDRQGWPEMFSVDQDTKKEIIIGGVTENPWGTLCTSVAECL</sequence>
<feature type="signal peptide" evidence="1">
    <location>
        <begin position="1"/>
        <end position="30"/>
    </location>
</feature>
<organism evidence="2 3">
    <name type="scientific">Chloropicon primus</name>
    <dbReference type="NCBI Taxonomy" id="1764295"/>
    <lineage>
        <taxon>Eukaryota</taxon>
        <taxon>Viridiplantae</taxon>
        <taxon>Chlorophyta</taxon>
        <taxon>Chloropicophyceae</taxon>
        <taxon>Chloropicales</taxon>
        <taxon>Chloropicaceae</taxon>
        <taxon>Chloropicon</taxon>
    </lineage>
</organism>
<dbReference type="EMBL" id="CP031035">
    <property type="protein sequence ID" value="QDZ19259.1"/>
    <property type="molecule type" value="Genomic_DNA"/>
</dbReference>
<gene>
    <name evidence="2" type="ORF">A3770_02p17770</name>
</gene>
<proteinExistence type="predicted"/>
<keyword evidence="1" id="KW-0732">Signal</keyword>